<dbReference type="EMBL" id="FCOA02000005">
    <property type="protein sequence ID" value="SAK55334.1"/>
    <property type="molecule type" value="Genomic_DNA"/>
</dbReference>
<sequence>MNSYMTSKTQLSDVLTLDEVQSLADIKTFARGRAYFHDGAVSRLDERDGVLRASVNGTSAYSVEFKVGRDDELAFACDCPVGQKGTLCKHLVAVALSWLESSDAVVSNLDDIVPMRAGKRRKTSEEVIGEYVATLSDEAMRELLLDAVERDMVLRDKLLFAARAASADDLPSMKAAVRDATRIGRPLDWRESGAYGDGLFSLADALRQRLQGAAASQVVELAELAIAGVEKSLEQIDDSNGGVMPGILQLAAVHLEACKQTSPDPVKLADRLFRYQSEGAWDTFYDVLPKYAEPLGERGMRRYRALVEEAWRQFPSLLPKDGLRRSFDGNRTRIEHAAISLAEFDGDLDEQVAIRQKDLSAPYRYLLIAEICAQNGRYDEGLDWARQGLAAFKEPDRRLLDFCVTEYLRRGDSVDANLYAWVRFEQRLDAEGFAALMEVARATHSVDQARERAFSLLWALVEKEEASAAASKSVWYHPRSRTAIVEIFLASKDYENAWQAFAGGAVATNLWATMASIRAKTHPRDAIALYHRLLPIAADQGTRKARYDEALSIVRKIRSLRTELGEQIEFAKELEVIRDAYSAKRNFMKLLATLS</sequence>
<evidence type="ECO:0000313" key="4">
    <source>
        <dbReference type="Proteomes" id="UP000054851"/>
    </source>
</evidence>
<dbReference type="AlphaFoldDB" id="A0A158ABW9"/>
<dbReference type="Pfam" id="PF04434">
    <property type="entry name" value="SWIM"/>
    <property type="match status" value="1"/>
</dbReference>
<keyword evidence="4" id="KW-1185">Reference proteome</keyword>
<dbReference type="Proteomes" id="UP000054851">
    <property type="component" value="Unassembled WGS sequence"/>
</dbReference>
<reference evidence="3" key="1">
    <citation type="submission" date="2016-01" db="EMBL/GenBank/DDBJ databases">
        <authorList>
            <person name="Peeters C."/>
        </authorList>
    </citation>
    <scope>NUCLEOTIDE SEQUENCE</scope>
    <source>
        <strain evidence="3">LMG 29322</strain>
    </source>
</reference>
<evidence type="ECO:0000256" key="1">
    <source>
        <dbReference type="PROSITE-ProRule" id="PRU00325"/>
    </source>
</evidence>
<accession>A0A158ABW9</accession>
<gene>
    <name evidence="3" type="ORF">AWB79_02177</name>
</gene>
<dbReference type="STRING" id="1777140.AWB79_02177"/>
<feature type="domain" description="SWIM-type" evidence="2">
    <location>
        <begin position="61"/>
        <end position="99"/>
    </location>
</feature>
<dbReference type="PROSITE" id="PS50966">
    <property type="entry name" value="ZF_SWIM"/>
    <property type="match status" value="1"/>
</dbReference>
<dbReference type="InterPro" id="IPR007527">
    <property type="entry name" value="Znf_SWIM"/>
</dbReference>
<proteinExistence type="predicted"/>
<dbReference type="InterPro" id="IPR049245">
    <property type="entry name" value="DUF6880"/>
</dbReference>
<dbReference type="GO" id="GO:0008270">
    <property type="term" value="F:zinc ion binding"/>
    <property type="evidence" value="ECO:0007669"/>
    <property type="project" value="UniProtKB-KW"/>
</dbReference>
<organism evidence="3 4">
    <name type="scientific">Caballeronia hypogeia</name>
    <dbReference type="NCBI Taxonomy" id="1777140"/>
    <lineage>
        <taxon>Bacteria</taxon>
        <taxon>Pseudomonadati</taxon>
        <taxon>Pseudomonadota</taxon>
        <taxon>Betaproteobacteria</taxon>
        <taxon>Burkholderiales</taxon>
        <taxon>Burkholderiaceae</taxon>
        <taxon>Caballeronia</taxon>
    </lineage>
</organism>
<protein>
    <recommendedName>
        <fullName evidence="2">SWIM-type domain-containing protein</fullName>
    </recommendedName>
</protein>
<keyword evidence="1" id="KW-0479">Metal-binding</keyword>
<comment type="caution">
    <text evidence="3">The sequence shown here is derived from an EMBL/GenBank/DDBJ whole genome shotgun (WGS) entry which is preliminary data.</text>
</comment>
<keyword evidence="1" id="KW-0863">Zinc-finger</keyword>
<evidence type="ECO:0000259" key="2">
    <source>
        <dbReference type="PROSITE" id="PS50966"/>
    </source>
</evidence>
<dbReference type="Pfam" id="PF21810">
    <property type="entry name" value="DUF6880"/>
    <property type="match status" value="1"/>
</dbReference>
<name>A0A158ABW9_9BURK</name>
<evidence type="ECO:0000313" key="3">
    <source>
        <dbReference type="EMBL" id="SAK55334.1"/>
    </source>
</evidence>
<keyword evidence="1" id="KW-0862">Zinc</keyword>